<evidence type="ECO:0000313" key="2">
    <source>
        <dbReference type="Proteomes" id="UP000279833"/>
    </source>
</evidence>
<dbReference type="WBParaSite" id="SCUD_0001355801-mRNA-1">
    <property type="protein sequence ID" value="SCUD_0001355801-mRNA-1"/>
    <property type="gene ID" value="SCUD_0001355801"/>
</dbReference>
<reference evidence="3" key="1">
    <citation type="submission" date="2016-06" db="UniProtKB">
        <authorList>
            <consortium name="WormBaseParasite"/>
        </authorList>
    </citation>
    <scope>IDENTIFICATION</scope>
</reference>
<sequence length="125" mass="14687">MKDNWKKIKESLTSTFQEVLGRNKHQHNEWISIETLDKIKGRKNKKRVIENSRRRTEKVKAQAEYTETNNQLKKCIGIDKQKFVVELATTVVKATTEENIKQLYETTKKLPGKYSKPETPVKKKI</sequence>
<protein>
    <submittedName>
        <fullName evidence="3">Transposase</fullName>
    </submittedName>
</protein>
<evidence type="ECO:0000313" key="1">
    <source>
        <dbReference type="EMBL" id="VDP53150.1"/>
    </source>
</evidence>
<gene>
    <name evidence="1" type="ORF">SCUD_LOCUS13555</name>
</gene>
<name>A0A183KEW1_9TREM</name>
<accession>A0A183KEW1</accession>
<evidence type="ECO:0000313" key="3">
    <source>
        <dbReference type="WBParaSite" id="SCUD_0001355801-mRNA-1"/>
    </source>
</evidence>
<reference evidence="1 2" key="2">
    <citation type="submission" date="2018-11" db="EMBL/GenBank/DDBJ databases">
        <authorList>
            <consortium name="Pathogen Informatics"/>
        </authorList>
    </citation>
    <scope>NUCLEOTIDE SEQUENCE [LARGE SCALE GENOMIC DNA]</scope>
    <source>
        <strain evidence="1">Dakar</strain>
        <strain evidence="2">Dakar, Senegal</strain>
    </source>
</reference>
<keyword evidence="2" id="KW-1185">Reference proteome</keyword>
<proteinExistence type="predicted"/>
<dbReference type="Proteomes" id="UP000279833">
    <property type="component" value="Unassembled WGS sequence"/>
</dbReference>
<dbReference type="AlphaFoldDB" id="A0A183KEW1"/>
<organism evidence="3">
    <name type="scientific">Schistosoma curassoni</name>
    <dbReference type="NCBI Taxonomy" id="6186"/>
    <lineage>
        <taxon>Eukaryota</taxon>
        <taxon>Metazoa</taxon>
        <taxon>Spiralia</taxon>
        <taxon>Lophotrochozoa</taxon>
        <taxon>Platyhelminthes</taxon>
        <taxon>Trematoda</taxon>
        <taxon>Digenea</taxon>
        <taxon>Strigeidida</taxon>
        <taxon>Schistosomatoidea</taxon>
        <taxon>Schistosomatidae</taxon>
        <taxon>Schistosoma</taxon>
    </lineage>
</organism>
<dbReference type="EMBL" id="UZAK01035969">
    <property type="protein sequence ID" value="VDP53150.1"/>
    <property type="molecule type" value="Genomic_DNA"/>
</dbReference>